<dbReference type="GO" id="GO:0004930">
    <property type="term" value="F:G protein-coupled receptor activity"/>
    <property type="evidence" value="ECO:0007669"/>
    <property type="project" value="UniProtKB-KW"/>
</dbReference>
<feature type="region of interest" description="Disordered" evidence="9">
    <location>
        <begin position="255"/>
        <end position="274"/>
    </location>
</feature>
<dbReference type="CDD" id="cd00637">
    <property type="entry name" value="7tm_classA_rhodopsin-like"/>
    <property type="match status" value="1"/>
</dbReference>
<evidence type="ECO:0000256" key="4">
    <source>
        <dbReference type="ARBA" id="ARBA00022989"/>
    </source>
</evidence>
<evidence type="ECO:0000256" key="9">
    <source>
        <dbReference type="SAM" id="MobiDB-lite"/>
    </source>
</evidence>
<feature type="domain" description="G-protein coupled receptors family 1 profile" evidence="11">
    <location>
        <begin position="55"/>
        <end position="352"/>
    </location>
</feature>
<dbReference type="OrthoDB" id="5980076at2759"/>
<dbReference type="SUPFAM" id="SSF81321">
    <property type="entry name" value="Family A G protein-coupled receptor-like"/>
    <property type="match status" value="1"/>
</dbReference>
<sequence>MKSTLNISSNSSSFVINNSTDTHGNQADKYSIHFRRLLAILPFIFIILCIATLLLNSLVLLAFIRNRNLRTPFNVYIISLVIADLLQACFDLPFTVYSELHPWTFSAAVRNGHSLISVNRVWALLLPISYRHHHTHTVAVGLCLGSWVYVHIFLLPGLVMDDVVYRVDDAGGCMVNTTAQRDWALPTQVVVYNSSVLIVGMSYPIIWWKVRQRRKVVDVAATKNAGEGAKTRTNTVGTVGAISVRRTVANGETSSVKRSAGGLHDDRDSDPVEMTTHNRAVVGQANAPRKRIRKSSQSFAVLTYLVLGVIFCWSPIMVYFTMAILNDYDSYWHLIIGTLLYYTNSVLDPVFFTMAMAPLRATLFRIFTR</sequence>
<evidence type="ECO:0000256" key="10">
    <source>
        <dbReference type="SAM" id="Phobius"/>
    </source>
</evidence>
<dbReference type="InterPro" id="IPR000276">
    <property type="entry name" value="GPCR_Rhodpsn"/>
</dbReference>
<dbReference type="PRINTS" id="PR00237">
    <property type="entry name" value="GPCRRHODOPSN"/>
</dbReference>
<comment type="caution">
    <text evidence="12">The sequence shown here is derived from an EMBL/GenBank/DDBJ whole genome shotgun (WGS) entry which is preliminary data.</text>
</comment>
<keyword evidence="13" id="KW-1185">Reference proteome</keyword>
<comment type="subcellular location">
    <subcellularLocation>
        <location evidence="1">Cell membrane</location>
        <topology evidence="1">Multi-pass membrane protein</topology>
    </subcellularLocation>
</comment>
<proteinExistence type="predicted"/>
<evidence type="ECO:0000313" key="12">
    <source>
        <dbReference type="EMBL" id="OQV22649.1"/>
    </source>
</evidence>
<feature type="transmembrane region" description="Helical" evidence="10">
    <location>
        <begin position="138"/>
        <end position="159"/>
    </location>
</feature>
<keyword evidence="8" id="KW-0807">Transducer</keyword>
<accession>A0A1W0X550</accession>
<evidence type="ECO:0000313" key="13">
    <source>
        <dbReference type="Proteomes" id="UP000192578"/>
    </source>
</evidence>
<feature type="transmembrane region" description="Helical" evidence="10">
    <location>
        <begin position="331"/>
        <end position="359"/>
    </location>
</feature>
<dbReference type="EMBL" id="MTYJ01000016">
    <property type="protein sequence ID" value="OQV22649.1"/>
    <property type="molecule type" value="Genomic_DNA"/>
</dbReference>
<dbReference type="PANTHER" id="PTHR24248">
    <property type="entry name" value="ADRENERGIC RECEPTOR-RELATED G-PROTEIN COUPLED RECEPTOR"/>
    <property type="match status" value="1"/>
</dbReference>
<dbReference type="PROSITE" id="PS50262">
    <property type="entry name" value="G_PROTEIN_RECEP_F1_2"/>
    <property type="match status" value="1"/>
</dbReference>
<evidence type="ECO:0000256" key="5">
    <source>
        <dbReference type="ARBA" id="ARBA00023040"/>
    </source>
</evidence>
<dbReference type="Pfam" id="PF00001">
    <property type="entry name" value="7tm_1"/>
    <property type="match status" value="2"/>
</dbReference>
<dbReference type="AlphaFoldDB" id="A0A1W0X550"/>
<keyword evidence="7" id="KW-0675">Receptor</keyword>
<dbReference type="GO" id="GO:0005886">
    <property type="term" value="C:plasma membrane"/>
    <property type="evidence" value="ECO:0007669"/>
    <property type="project" value="UniProtKB-SubCell"/>
</dbReference>
<evidence type="ECO:0000259" key="11">
    <source>
        <dbReference type="PROSITE" id="PS50262"/>
    </source>
</evidence>
<evidence type="ECO:0000256" key="8">
    <source>
        <dbReference type="ARBA" id="ARBA00023224"/>
    </source>
</evidence>
<organism evidence="12 13">
    <name type="scientific">Hypsibius exemplaris</name>
    <name type="common">Freshwater tardigrade</name>
    <dbReference type="NCBI Taxonomy" id="2072580"/>
    <lineage>
        <taxon>Eukaryota</taxon>
        <taxon>Metazoa</taxon>
        <taxon>Ecdysozoa</taxon>
        <taxon>Tardigrada</taxon>
        <taxon>Eutardigrada</taxon>
        <taxon>Parachela</taxon>
        <taxon>Hypsibioidea</taxon>
        <taxon>Hypsibiidae</taxon>
        <taxon>Hypsibius</taxon>
    </lineage>
</organism>
<evidence type="ECO:0000256" key="2">
    <source>
        <dbReference type="ARBA" id="ARBA00022475"/>
    </source>
</evidence>
<gene>
    <name evidence="12" type="ORF">BV898_03474</name>
</gene>
<name>A0A1W0X550_HYPEX</name>
<feature type="transmembrane region" description="Helical" evidence="10">
    <location>
        <begin position="37"/>
        <end position="63"/>
    </location>
</feature>
<keyword evidence="5" id="KW-0297">G-protein coupled receptor</keyword>
<dbReference type="Gene3D" id="1.20.1070.10">
    <property type="entry name" value="Rhodopsin 7-helix transmembrane proteins"/>
    <property type="match status" value="1"/>
</dbReference>
<evidence type="ECO:0000256" key="6">
    <source>
        <dbReference type="ARBA" id="ARBA00023136"/>
    </source>
</evidence>
<feature type="transmembrane region" description="Helical" evidence="10">
    <location>
        <begin position="299"/>
        <end position="325"/>
    </location>
</feature>
<keyword evidence="3 10" id="KW-0812">Transmembrane</keyword>
<keyword evidence="4 10" id="KW-1133">Transmembrane helix</keyword>
<evidence type="ECO:0000256" key="7">
    <source>
        <dbReference type="ARBA" id="ARBA00023170"/>
    </source>
</evidence>
<evidence type="ECO:0000256" key="1">
    <source>
        <dbReference type="ARBA" id="ARBA00004651"/>
    </source>
</evidence>
<reference evidence="13" key="1">
    <citation type="submission" date="2017-01" db="EMBL/GenBank/DDBJ databases">
        <title>Comparative genomics of anhydrobiosis in the tardigrade Hypsibius dujardini.</title>
        <authorList>
            <person name="Yoshida Y."/>
            <person name="Koutsovoulos G."/>
            <person name="Laetsch D."/>
            <person name="Stevens L."/>
            <person name="Kumar S."/>
            <person name="Horikawa D."/>
            <person name="Ishino K."/>
            <person name="Komine S."/>
            <person name="Tomita M."/>
            <person name="Blaxter M."/>
            <person name="Arakawa K."/>
        </authorList>
    </citation>
    <scope>NUCLEOTIDE SEQUENCE [LARGE SCALE GENOMIC DNA]</scope>
    <source>
        <strain evidence="13">Z151</strain>
    </source>
</reference>
<evidence type="ECO:0000256" key="3">
    <source>
        <dbReference type="ARBA" id="ARBA00022692"/>
    </source>
</evidence>
<dbReference type="InterPro" id="IPR017452">
    <property type="entry name" value="GPCR_Rhodpsn_7TM"/>
</dbReference>
<dbReference type="Proteomes" id="UP000192578">
    <property type="component" value="Unassembled WGS sequence"/>
</dbReference>
<protein>
    <recommendedName>
        <fullName evidence="11">G-protein coupled receptors family 1 profile domain-containing protein</fullName>
    </recommendedName>
</protein>
<feature type="transmembrane region" description="Helical" evidence="10">
    <location>
        <begin position="189"/>
        <end position="208"/>
    </location>
</feature>
<keyword evidence="2" id="KW-1003">Cell membrane</keyword>
<keyword evidence="6 10" id="KW-0472">Membrane</keyword>